<evidence type="ECO:0000256" key="1">
    <source>
        <dbReference type="SAM" id="Phobius"/>
    </source>
</evidence>
<evidence type="ECO:0000313" key="2">
    <source>
        <dbReference type="EnsemblMetazoa" id="AMEM008558-PA"/>
    </source>
</evidence>
<dbReference type="AlphaFoldDB" id="A0A182V476"/>
<keyword evidence="1" id="KW-1133">Transmembrane helix</keyword>
<reference evidence="2" key="1">
    <citation type="submission" date="2020-05" db="UniProtKB">
        <authorList>
            <consortium name="EnsemblMetazoa"/>
        </authorList>
    </citation>
    <scope>IDENTIFICATION</scope>
    <source>
        <strain evidence="2">MAF</strain>
    </source>
</reference>
<sequence>MELAAQLTRGKSGPTCAGTKRTKCNIEAQSVWLHRRHRPSLSSICAAAIIIITIIIIIGHPSRILGCTAAGSPEDKNAQIKSEKQTALAALWQVFGFIPRNDHPNQTACGNSIRLGCARAGCCVVHHHRLIASGSCERECRSQVQIGSTSASKIFIFISARAATTTARQQQHEIREHLNASFYKRSIAGPVPSRRN</sequence>
<keyword evidence="1" id="KW-0812">Transmembrane</keyword>
<organism evidence="2 3">
    <name type="scientific">Anopheles merus</name>
    <name type="common">Mosquito</name>
    <dbReference type="NCBI Taxonomy" id="30066"/>
    <lineage>
        <taxon>Eukaryota</taxon>
        <taxon>Metazoa</taxon>
        <taxon>Ecdysozoa</taxon>
        <taxon>Arthropoda</taxon>
        <taxon>Hexapoda</taxon>
        <taxon>Insecta</taxon>
        <taxon>Pterygota</taxon>
        <taxon>Neoptera</taxon>
        <taxon>Endopterygota</taxon>
        <taxon>Diptera</taxon>
        <taxon>Nematocera</taxon>
        <taxon>Culicoidea</taxon>
        <taxon>Culicidae</taxon>
        <taxon>Anophelinae</taxon>
        <taxon>Anopheles</taxon>
    </lineage>
</organism>
<name>A0A182V476_ANOME</name>
<evidence type="ECO:0000313" key="3">
    <source>
        <dbReference type="Proteomes" id="UP000075903"/>
    </source>
</evidence>
<dbReference type="VEuPathDB" id="VectorBase:AMEM008558"/>
<keyword evidence="1" id="KW-0472">Membrane</keyword>
<dbReference type="Proteomes" id="UP000075903">
    <property type="component" value="Unassembled WGS sequence"/>
</dbReference>
<protein>
    <submittedName>
        <fullName evidence="2">Uncharacterized protein</fullName>
    </submittedName>
</protein>
<keyword evidence="3" id="KW-1185">Reference proteome</keyword>
<accession>A0A182V476</accession>
<proteinExistence type="predicted"/>
<dbReference type="EnsemblMetazoa" id="AMEM008558-RA">
    <property type="protein sequence ID" value="AMEM008558-PA"/>
    <property type="gene ID" value="AMEM008558"/>
</dbReference>
<feature type="transmembrane region" description="Helical" evidence="1">
    <location>
        <begin position="41"/>
        <end position="59"/>
    </location>
</feature>